<evidence type="ECO:0000313" key="1">
    <source>
        <dbReference type="EMBL" id="KAJ8621159.1"/>
    </source>
</evidence>
<keyword evidence="2" id="KW-1185">Reference proteome</keyword>
<name>A0ACC2KJ42_PERAE</name>
<accession>A0ACC2KJ42</accession>
<organism evidence="1 2">
    <name type="scientific">Persea americana</name>
    <name type="common">Avocado</name>
    <dbReference type="NCBI Taxonomy" id="3435"/>
    <lineage>
        <taxon>Eukaryota</taxon>
        <taxon>Viridiplantae</taxon>
        <taxon>Streptophyta</taxon>
        <taxon>Embryophyta</taxon>
        <taxon>Tracheophyta</taxon>
        <taxon>Spermatophyta</taxon>
        <taxon>Magnoliopsida</taxon>
        <taxon>Magnoliidae</taxon>
        <taxon>Laurales</taxon>
        <taxon>Lauraceae</taxon>
        <taxon>Persea</taxon>
    </lineage>
</organism>
<dbReference type="EMBL" id="CM056817">
    <property type="protein sequence ID" value="KAJ8621159.1"/>
    <property type="molecule type" value="Genomic_DNA"/>
</dbReference>
<evidence type="ECO:0000313" key="2">
    <source>
        <dbReference type="Proteomes" id="UP001234297"/>
    </source>
</evidence>
<proteinExistence type="predicted"/>
<sequence>MIQSELHSQLNDHIVSNEDNTCYLCGKKFFSDKGLCGHMRLHPNRGWKGIRPPTIADNLYVATQEVTHENMSNQSGEKLEVEDGKFKPKRVTNKMDSTSEKKQIGDKKEDIKNIKDDKPIMQSINRKRKKKTMRAILGKDSDDHYNNNEKKSMVGKKFICVTCKKSFLTHQALGGHRTGHKKDKIENDPHGATAPLLETNEGRIEKPHQCKLCDKVFPTGQALGGHQRCHRASPIDDIGSSVTSSKDTRKMDRKQPLNFDLNEPPQGYQEDGLQATSEPPLVD</sequence>
<reference evidence="1 2" key="1">
    <citation type="journal article" date="2022" name="Hortic Res">
        <title>A haplotype resolved chromosomal level avocado genome allows analysis of novel avocado genes.</title>
        <authorList>
            <person name="Nath O."/>
            <person name="Fletcher S.J."/>
            <person name="Hayward A."/>
            <person name="Shaw L.M."/>
            <person name="Masouleh A.K."/>
            <person name="Furtado A."/>
            <person name="Henry R.J."/>
            <person name="Mitter N."/>
        </authorList>
    </citation>
    <scope>NUCLEOTIDE SEQUENCE [LARGE SCALE GENOMIC DNA]</scope>
    <source>
        <strain evidence="2">cv. Hass</strain>
    </source>
</reference>
<protein>
    <submittedName>
        <fullName evidence="1">Uncharacterized protein</fullName>
    </submittedName>
</protein>
<gene>
    <name evidence="1" type="ORF">MRB53_029688</name>
</gene>
<comment type="caution">
    <text evidence="1">The sequence shown here is derived from an EMBL/GenBank/DDBJ whole genome shotgun (WGS) entry which is preliminary data.</text>
</comment>
<dbReference type="Proteomes" id="UP001234297">
    <property type="component" value="Chromosome 9"/>
</dbReference>